<accession>A0A9P4I8V5</accession>
<dbReference type="InterPro" id="IPR022085">
    <property type="entry name" value="OpdG"/>
</dbReference>
<evidence type="ECO:0000313" key="1">
    <source>
        <dbReference type="EMBL" id="KAF2094172.1"/>
    </source>
</evidence>
<organism evidence="1 2">
    <name type="scientific">Rhizodiscina lignyota</name>
    <dbReference type="NCBI Taxonomy" id="1504668"/>
    <lineage>
        <taxon>Eukaryota</taxon>
        <taxon>Fungi</taxon>
        <taxon>Dikarya</taxon>
        <taxon>Ascomycota</taxon>
        <taxon>Pezizomycotina</taxon>
        <taxon>Dothideomycetes</taxon>
        <taxon>Pleosporomycetidae</taxon>
        <taxon>Aulographales</taxon>
        <taxon>Rhizodiscinaceae</taxon>
        <taxon>Rhizodiscina</taxon>
    </lineage>
</organism>
<name>A0A9P4I8V5_9PEZI</name>
<dbReference type="EMBL" id="ML978135">
    <property type="protein sequence ID" value="KAF2094172.1"/>
    <property type="molecule type" value="Genomic_DNA"/>
</dbReference>
<comment type="caution">
    <text evidence="1">The sequence shown here is derived from an EMBL/GenBank/DDBJ whole genome shotgun (WGS) entry which is preliminary data.</text>
</comment>
<proteinExistence type="predicted"/>
<dbReference type="OrthoDB" id="3350591at2759"/>
<protein>
    <submittedName>
        <fullName evidence="1">Uncharacterized protein</fullName>
    </submittedName>
</protein>
<dbReference type="Proteomes" id="UP000799772">
    <property type="component" value="Unassembled WGS sequence"/>
</dbReference>
<evidence type="ECO:0000313" key="2">
    <source>
        <dbReference type="Proteomes" id="UP000799772"/>
    </source>
</evidence>
<gene>
    <name evidence="1" type="ORF">NA57DRAFT_60807</name>
</gene>
<reference evidence="1" key="1">
    <citation type="journal article" date="2020" name="Stud. Mycol.">
        <title>101 Dothideomycetes genomes: a test case for predicting lifestyles and emergence of pathogens.</title>
        <authorList>
            <person name="Haridas S."/>
            <person name="Albert R."/>
            <person name="Binder M."/>
            <person name="Bloem J."/>
            <person name="Labutti K."/>
            <person name="Salamov A."/>
            <person name="Andreopoulos B."/>
            <person name="Baker S."/>
            <person name="Barry K."/>
            <person name="Bills G."/>
            <person name="Bluhm B."/>
            <person name="Cannon C."/>
            <person name="Castanera R."/>
            <person name="Culley D."/>
            <person name="Daum C."/>
            <person name="Ezra D."/>
            <person name="Gonzalez J."/>
            <person name="Henrissat B."/>
            <person name="Kuo A."/>
            <person name="Liang C."/>
            <person name="Lipzen A."/>
            <person name="Lutzoni F."/>
            <person name="Magnuson J."/>
            <person name="Mondo S."/>
            <person name="Nolan M."/>
            <person name="Ohm R."/>
            <person name="Pangilinan J."/>
            <person name="Park H.-J."/>
            <person name="Ramirez L."/>
            <person name="Alfaro M."/>
            <person name="Sun H."/>
            <person name="Tritt A."/>
            <person name="Yoshinaga Y."/>
            <person name="Zwiers L.-H."/>
            <person name="Turgeon B."/>
            <person name="Goodwin S."/>
            <person name="Spatafora J."/>
            <person name="Crous P."/>
            <person name="Grigoriev I."/>
        </authorList>
    </citation>
    <scope>NUCLEOTIDE SEQUENCE</scope>
    <source>
        <strain evidence="1">CBS 133067</strain>
    </source>
</reference>
<keyword evidence="2" id="KW-1185">Reference proteome</keyword>
<sequence length="270" mass="29135">MASNIQSSPEYQTLLQDLSNSNVTAAAQTLAAPATTTWNNGGSESDVENDLWNAWNAVIALAQNTDDDAQQNGLVAALQAFQQLGQLTRDDGTVCQVWNATVWTDLPVFGGAMREQWNPPSDPSQAASWTNLNAFAARSTASEYKPNTPFDFALYAIWTNRDALESTAAASKDYASIPASALQAAAQWFIYCSPTLLRESTLNGGRSFDGKTGIAGAGYSGKDWTGLTTDRWILWKENMQAIIASGQQQAENDLLQKAVSSMEFAEQQSG</sequence>
<dbReference type="PANTHER" id="PTHR38797">
    <property type="entry name" value="NUCLEAR PORE COMPLEX PROTEIN NUP85-RELATED"/>
    <property type="match status" value="1"/>
</dbReference>
<dbReference type="Pfam" id="PF12311">
    <property type="entry name" value="DUF3632"/>
    <property type="match status" value="1"/>
</dbReference>
<dbReference type="AlphaFoldDB" id="A0A9P4I8V5"/>
<dbReference type="InterPro" id="IPR053204">
    <property type="entry name" value="Oxopyrrolidines_Biosynth-assoc"/>
</dbReference>
<dbReference type="PANTHER" id="PTHR38797:SF6">
    <property type="match status" value="1"/>
</dbReference>